<protein>
    <submittedName>
        <fullName evidence="2">Signal transduction phosphohydrolase</fullName>
    </submittedName>
</protein>
<feature type="domain" description="HDOD" evidence="1">
    <location>
        <begin position="79"/>
        <end position="271"/>
    </location>
</feature>
<name>A0A1Y0I5L6_9GAMM</name>
<dbReference type="PANTHER" id="PTHR33525:SF3">
    <property type="entry name" value="RIBONUCLEASE Y"/>
    <property type="match status" value="1"/>
</dbReference>
<dbReference type="AlphaFoldDB" id="A0A1Y0I5L6"/>
<dbReference type="Gene3D" id="1.10.3210.10">
    <property type="entry name" value="Hypothetical protein af1432"/>
    <property type="match status" value="1"/>
</dbReference>
<gene>
    <name evidence="2" type="ORF">OLMES_1703</name>
</gene>
<reference evidence="2 3" key="1">
    <citation type="submission" date="2017-05" db="EMBL/GenBank/DDBJ databases">
        <title>Genomic insights into alkan degradation activity of Oleiphilus messinensis.</title>
        <authorList>
            <person name="Kozyavkin S.A."/>
            <person name="Slesarev A.I."/>
            <person name="Golyshin P.N."/>
            <person name="Korzhenkov A."/>
            <person name="Golyshina O.N."/>
            <person name="Toshchakov S.V."/>
        </authorList>
    </citation>
    <scope>NUCLEOTIDE SEQUENCE [LARGE SCALE GENOMIC DNA]</scope>
    <source>
        <strain evidence="2 3">ME102</strain>
    </source>
</reference>
<sequence length="336" mass="38413">MWNWLSQILGDDKSKRAFSRSRKEYHGDAQRRMIAMAFSELVFDEREPTYEIETTTGEQMYSRIAQELNSSDLDFTSLMPRRPATLPMLIKMLHDEGSDIRGISHAILSDPLLTSRLLQVANSPFFKRREDPVNTVDEAIFVMGKDGVRNLISASIFMPMLKSASKQESQFAQLVWEWALACASAAENLARAQRGNPCEYYLAGLFPALSSLLLYRHTLQTYQDHNPEYIPEYALVYKISTQFVWPQCRRLAKQWSLPDFYRKLFKAMDEQRYDDEITHPLLDSILLGHCSMLTKHGKTALPESELISIACCSDYAMSVTLKSLNNDNASGMPKVL</sequence>
<dbReference type="InterPro" id="IPR052340">
    <property type="entry name" value="RNase_Y/CdgJ"/>
</dbReference>
<dbReference type="Pfam" id="PF08668">
    <property type="entry name" value="HDOD"/>
    <property type="match status" value="1"/>
</dbReference>
<dbReference type="RefSeq" id="WP_087460845.1">
    <property type="nucleotide sequence ID" value="NZ_CP021425.1"/>
</dbReference>
<organism evidence="2 3">
    <name type="scientific">Oleiphilus messinensis</name>
    <dbReference type="NCBI Taxonomy" id="141451"/>
    <lineage>
        <taxon>Bacteria</taxon>
        <taxon>Pseudomonadati</taxon>
        <taxon>Pseudomonadota</taxon>
        <taxon>Gammaproteobacteria</taxon>
        <taxon>Oceanospirillales</taxon>
        <taxon>Oleiphilaceae</taxon>
        <taxon>Oleiphilus</taxon>
    </lineage>
</organism>
<evidence type="ECO:0000313" key="2">
    <source>
        <dbReference type="EMBL" id="ARU55778.1"/>
    </source>
</evidence>
<evidence type="ECO:0000259" key="1">
    <source>
        <dbReference type="PROSITE" id="PS51833"/>
    </source>
</evidence>
<dbReference type="OrthoDB" id="5848404at2"/>
<proteinExistence type="predicted"/>
<accession>A0A1Y0I5L6</accession>
<dbReference type="EMBL" id="CP021425">
    <property type="protein sequence ID" value="ARU55778.1"/>
    <property type="molecule type" value="Genomic_DNA"/>
</dbReference>
<keyword evidence="3" id="KW-1185">Reference proteome</keyword>
<keyword evidence="2" id="KW-0378">Hydrolase</keyword>
<dbReference type="GO" id="GO:0016787">
    <property type="term" value="F:hydrolase activity"/>
    <property type="evidence" value="ECO:0007669"/>
    <property type="project" value="UniProtKB-KW"/>
</dbReference>
<dbReference type="InterPro" id="IPR013976">
    <property type="entry name" value="HDOD"/>
</dbReference>
<dbReference type="KEGG" id="ome:OLMES_1703"/>
<dbReference type="PANTHER" id="PTHR33525">
    <property type="match status" value="1"/>
</dbReference>
<dbReference type="Proteomes" id="UP000196027">
    <property type="component" value="Chromosome"/>
</dbReference>
<dbReference type="SUPFAM" id="SSF109604">
    <property type="entry name" value="HD-domain/PDEase-like"/>
    <property type="match status" value="1"/>
</dbReference>
<dbReference type="PROSITE" id="PS51833">
    <property type="entry name" value="HDOD"/>
    <property type="match status" value="1"/>
</dbReference>
<evidence type="ECO:0000313" key="3">
    <source>
        <dbReference type="Proteomes" id="UP000196027"/>
    </source>
</evidence>